<keyword evidence="1" id="KW-1133">Transmembrane helix</keyword>
<feature type="transmembrane region" description="Helical" evidence="1">
    <location>
        <begin position="118"/>
        <end position="148"/>
    </location>
</feature>
<dbReference type="InterPro" id="IPR019422">
    <property type="entry name" value="7TM_GPCR_serpentine_rcpt_Srh"/>
</dbReference>
<feature type="transmembrane region" description="Helical" evidence="1">
    <location>
        <begin position="23"/>
        <end position="43"/>
    </location>
</feature>
<evidence type="ECO:0000313" key="2">
    <source>
        <dbReference type="Proteomes" id="UP000887577"/>
    </source>
</evidence>
<name>A0A914ZA74_9BILA</name>
<feature type="transmembrane region" description="Helical" evidence="1">
    <location>
        <begin position="63"/>
        <end position="82"/>
    </location>
</feature>
<proteinExistence type="predicted"/>
<evidence type="ECO:0000256" key="1">
    <source>
        <dbReference type="SAM" id="Phobius"/>
    </source>
</evidence>
<organism evidence="2 3">
    <name type="scientific">Panagrolaimus superbus</name>
    <dbReference type="NCBI Taxonomy" id="310955"/>
    <lineage>
        <taxon>Eukaryota</taxon>
        <taxon>Metazoa</taxon>
        <taxon>Ecdysozoa</taxon>
        <taxon>Nematoda</taxon>
        <taxon>Chromadorea</taxon>
        <taxon>Rhabditida</taxon>
        <taxon>Tylenchina</taxon>
        <taxon>Panagrolaimomorpha</taxon>
        <taxon>Panagrolaimoidea</taxon>
        <taxon>Panagrolaimidae</taxon>
        <taxon>Panagrolaimus</taxon>
    </lineage>
</organism>
<dbReference type="WBParaSite" id="PSU_v2.g8824.t1">
    <property type="protein sequence ID" value="PSU_v2.g8824.t1"/>
    <property type="gene ID" value="PSU_v2.g8824"/>
</dbReference>
<evidence type="ECO:0000313" key="3">
    <source>
        <dbReference type="WBParaSite" id="PSU_v2.g8824.t1"/>
    </source>
</evidence>
<keyword evidence="1" id="KW-0812">Transmembrane</keyword>
<dbReference type="Proteomes" id="UP000887577">
    <property type="component" value="Unplaced"/>
</dbReference>
<keyword evidence="1" id="KW-0472">Membrane</keyword>
<keyword evidence="2" id="KW-1185">Reference proteome</keyword>
<dbReference type="Pfam" id="PF10318">
    <property type="entry name" value="7TM_GPCR_Srh"/>
    <property type="match status" value="1"/>
</dbReference>
<sequence length="205" mass="22565">MAGLCTLGFPAPTGRYFGVNVQFAIYMELFGMYGLSLVIAILYHMSKILGAKTILKSKKGVIYGILLQFGYSLPMCIVYLILTPDETQMFNYVAVKAPLASAFIRNHTCSTLIPTTSVYLFIGLTAFMGIICSIAVLLCCGLAVLLLLRNRASKNSAEYLKFKVMTIGLIAQLVIPWNAILLPIIWIGIKILYSRDNPAGKNPRL</sequence>
<feature type="transmembrane region" description="Helical" evidence="1">
    <location>
        <begin position="169"/>
        <end position="193"/>
    </location>
</feature>
<reference evidence="3" key="1">
    <citation type="submission" date="2022-11" db="UniProtKB">
        <authorList>
            <consortium name="WormBaseParasite"/>
        </authorList>
    </citation>
    <scope>IDENTIFICATION</scope>
</reference>
<accession>A0A914ZA74</accession>
<protein>
    <submittedName>
        <fullName evidence="3">G-protein coupled receptors family 1 profile domain-containing protein</fullName>
    </submittedName>
</protein>
<dbReference type="AlphaFoldDB" id="A0A914ZA74"/>